<dbReference type="Proteomes" id="UP000268093">
    <property type="component" value="Unassembled WGS sequence"/>
</dbReference>
<protein>
    <submittedName>
        <fullName evidence="1">Uncharacterized protein</fullName>
    </submittedName>
</protein>
<keyword evidence="2" id="KW-1185">Reference proteome</keyword>
<sequence length="144" mass="16555">FILCKFEEQTLSPSSFENTIQPDKGSIIDGRSGSYLTHMLLTSGSEPKWEGRGWPLKLCHMDIIKFSFLSFFFCLPYPTISSLALSLPSFQIMTTFLAEDNRNETSWTTFESLPEGFRVFKRPYANDHRVTMTRSTAWTFSTIL</sequence>
<feature type="non-terminal residue" evidence="1">
    <location>
        <position position="1"/>
    </location>
</feature>
<reference evidence="1 2" key="1">
    <citation type="journal article" date="2018" name="New Phytol.">
        <title>Phylogenomics of Endogonaceae and evolution of mycorrhizas within Mucoromycota.</title>
        <authorList>
            <person name="Chang Y."/>
            <person name="Desiro A."/>
            <person name="Na H."/>
            <person name="Sandor L."/>
            <person name="Lipzen A."/>
            <person name="Clum A."/>
            <person name="Barry K."/>
            <person name="Grigoriev I.V."/>
            <person name="Martin F.M."/>
            <person name="Stajich J.E."/>
            <person name="Smith M.E."/>
            <person name="Bonito G."/>
            <person name="Spatafora J.W."/>
        </authorList>
    </citation>
    <scope>NUCLEOTIDE SEQUENCE [LARGE SCALE GENOMIC DNA]</scope>
    <source>
        <strain evidence="1 2">GMNB39</strain>
    </source>
</reference>
<dbReference type="EMBL" id="RBNI01014198">
    <property type="protein sequence ID" value="RUP23056.1"/>
    <property type="molecule type" value="Genomic_DNA"/>
</dbReference>
<dbReference type="AlphaFoldDB" id="A0A433BAR6"/>
<evidence type="ECO:0000313" key="2">
    <source>
        <dbReference type="Proteomes" id="UP000268093"/>
    </source>
</evidence>
<proteinExistence type="predicted"/>
<organism evidence="1 2">
    <name type="scientific">Jimgerdemannia flammicorona</name>
    <dbReference type="NCBI Taxonomy" id="994334"/>
    <lineage>
        <taxon>Eukaryota</taxon>
        <taxon>Fungi</taxon>
        <taxon>Fungi incertae sedis</taxon>
        <taxon>Mucoromycota</taxon>
        <taxon>Mucoromycotina</taxon>
        <taxon>Endogonomycetes</taxon>
        <taxon>Endogonales</taxon>
        <taxon>Endogonaceae</taxon>
        <taxon>Jimgerdemannia</taxon>
    </lineage>
</organism>
<comment type="caution">
    <text evidence="1">The sequence shown here is derived from an EMBL/GenBank/DDBJ whole genome shotgun (WGS) entry which is preliminary data.</text>
</comment>
<evidence type="ECO:0000313" key="1">
    <source>
        <dbReference type="EMBL" id="RUP23056.1"/>
    </source>
</evidence>
<name>A0A433BAR6_9FUNG</name>
<gene>
    <name evidence="1" type="ORF">BC936DRAFT_139046</name>
</gene>
<accession>A0A433BAR6</accession>